<keyword evidence="5" id="KW-0539">Nucleus</keyword>
<evidence type="ECO:0000256" key="5">
    <source>
        <dbReference type="ARBA" id="ARBA00023242"/>
    </source>
</evidence>
<evidence type="ECO:0000256" key="2">
    <source>
        <dbReference type="ARBA" id="ARBA00022723"/>
    </source>
</evidence>
<name>A0ABQ9ISD9_9CUCU</name>
<dbReference type="Proteomes" id="UP001162164">
    <property type="component" value="Unassembled WGS sequence"/>
</dbReference>
<comment type="caution">
    <text evidence="6">The sequence shown here is derived from an EMBL/GenBank/DDBJ whole genome shotgun (WGS) entry which is preliminary data.</text>
</comment>
<evidence type="ECO:0000256" key="4">
    <source>
        <dbReference type="ARBA" id="ARBA00022833"/>
    </source>
</evidence>
<proteinExistence type="predicted"/>
<dbReference type="EMBL" id="JAPWTJ010002921">
    <property type="protein sequence ID" value="KAJ8963986.1"/>
    <property type="molecule type" value="Genomic_DNA"/>
</dbReference>
<dbReference type="InterPro" id="IPR052035">
    <property type="entry name" value="ZnF_BED_domain_contain"/>
</dbReference>
<keyword evidence="7" id="KW-1185">Reference proteome</keyword>
<sequence>MLCNDMRHTSENLALELRKVTTEWGIKDKINLAVSDNAANIVSAIKCGMKQLGCVAHTINLTVKDGLKNDDIQTIINKVKEIYKPVTLKLMLEEAIKSTVAILDKELPILTAVEWKTIKELCKILRPFEDATKTISGE</sequence>
<reference evidence="6" key="1">
    <citation type="journal article" date="2023" name="Insect Mol. Biol.">
        <title>Genome sequencing provides insights into the evolution of gene families encoding plant cell wall-degrading enzymes in longhorned beetles.</title>
        <authorList>
            <person name="Shin N.R."/>
            <person name="Okamura Y."/>
            <person name="Kirsch R."/>
            <person name="Pauchet Y."/>
        </authorList>
    </citation>
    <scope>NUCLEOTIDE SEQUENCE</scope>
    <source>
        <strain evidence="6">MMC_N1</strain>
    </source>
</reference>
<dbReference type="InterPro" id="IPR012337">
    <property type="entry name" value="RNaseH-like_sf"/>
</dbReference>
<comment type="subcellular location">
    <subcellularLocation>
        <location evidence="1">Nucleus</location>
    </subcellularLocation>
</comment>
<evidence type="ECO:0000313" key="6">
    <source>
        <dbReference type="EMBL" id="KAJ8963986.1"/>
    </source>
</evidence>
<evidence type="ECO:0000256" key="3">
    <source>
        <dbReference type="ARBA" id="ARBA00022771"/>
    </source>
</evidence>
<evidence type="ECO:0000256" key="1">
    <source>
        <dbReference type="ARBA" id="ARBA00004123"/>
    </source>
</evidence>
<accession>A0ABQ9ISD9</accession>
<organism evidence="6 7">
    <name type="scientific">Molorchus minor</name>
    <dbReference type="NCBI Taxonomy" id="1323400"/>
    <lineage>
        <taxon>Eukaryota</taxon>
        <taxon>Metazoa</taxon>
        <taxon>Ecdysozoa</taxon>
        <taxon>Arthropoda</taxon>
        <taxon>Hexapoda</taxon>
        <taxon>Insecta</taxon>
        <taxon>Pterygota</taxon>
        <taxon>Neoptera</taxon>
        <taxon>Endopterygota</taxon>
        <taxon>Coleoptera</taxon>
        <taxon>Polyphaga</taxon>
        <taxon>Cucujiformia</taxon>
        <taxon>Chrysomeloidea</taxon>
        <taxon>Cerambycidae</taxon>
        <taxon>Lamiinae</taxon>
        <taxon>Monochamini</taxon>
        <taxon>Molorchus</taxon>
    </lineage>
</organism>
<dbReference type="PANTHER" id="PTHR46481">
    <property type="entry name" value="ZINC FINGER BED DOMAIN-CONTAINING PROTEIN 4"/>
    <property type="match status" value="1"/>
</dbReference>
<keyword evidence="2" id="KW-0479">Metal-binding</keyword>
<dbReference type="SUPFAM" id="SSF53098">
    <property type="entry name" value="Ribonuclease H-like"/>
    <property type="match status" value="1"/>
</dbReference>
<protein>
    <submittedName>
        <fullName evidence="6">Uncharacterized protein</fullName>
    </submittedName>
</protein>
<keyword evidence="3" id="KW-0863">Zinc-finger</keyword>
<gene>
    <name evidence="6" type="ORF">NQ317_013076</name>
</gene>
<evidence type="ECO:0000313" key="7">
    <source>
        <dbReference type="Proteomes" id="UP001162164"/>
    </source>
</evidence>
<dbReference type="PANTHER" id="PTHR46481:SF10">
    <property type="entry name" value="ZINC FINGER BED DOMAIN-CONTAINING PROTEIN 39"/>
    <property type="match status" value="1"/>
</dbReference>
<keyword evidence="4" id="KW-0862">Zinc</keyword>